<organism evidence="2">
    <name type="scientific">viral metagenome</name>
    <dbReference type="NCBI Taxonomy" id="1070528"/>
    <lineage>
        <taxon>unclassified sequences</taxon>
        <taxon>metagenomes</taxon>
        <taxon>organismal metagenomes</taxon>
    </lineage>
</organism>
<sequence length="100" mass="11640">MNPKSVIQFTMIMFLIIILYLLGTRININVGNIREIQVEAPIFAPTETLSPSPTFYEEKGLDGPYGKLSNNMIKNMDQYPHKNPMMYKKRERVFLDNINE</sequence>
<reference evidence="2" key="1">
    <citation type="journal article" date="2020" name="Nature">
        <title>Giant virus diversity and host interactions through global metagenomics.</title>
        <authorList>
            <person name="Schulz F."/>
            <person name="Roux S."/>
            <person name="Paez-Espino D."/>
            <person name="Jungbluth S."/>
            <person name="Walsh D.A."/>
            <person name="Denef V.J."/>
            <person name="McMahon K.D."/>
            <person name="Konstantinidis K.T."/>
            <person name="Eloe-Fadrosh E.A."/>
            <person name="Kyrpides N.C."/>
            <person name="Woyke T."/>
        </authorList>
    </citation>
    <scope>NUCLEOTIDE SEQUENCE</scope>
    <source>
        <strain evidence="2">GVMAG-M-3300025860-25</strain>
    </source>
</reference>
<name>A0A6C0J8V8_9ZZZZ</name>
<dbReference type="AlphaFoldDB" id="A0A6C0J8V8"/>
<keyword evidence="1" id="KW-0472">Membrane</keyword>
<evidence type="ECO:0000313" key="2">
    <source>
        <dbReference type="EMBL" id="QHU01176.1"/>
    </source>
</evidence>
<accession>A0A6C0J8V8</accession>
<keyword evidence="1" id="KW-1133">Transmembrane helix</keyword>
<feature type="transmembrane region" description="Helical" evidence="1">
    <location>
        <begin position="6"/>
        <end position="23"/>
    </location>
</feature>
<evidence type="ECO:0000256" key="1">
    <source>
        <dbReference type="SAM" id="Phobius"/>
    </source>
</evidence>
<dbReference type="EMBL" id="MN740335">
    <property type="protein sequence ID" value="QHU01176.1"/>
    <property type="molecule type" value="Genomic_DNA"/>
</dbReference>
<proteinExistence type="predicted"/>
<protein>
    <submittedName>
        <fullName evidence="2">Uncharacterized protein</fullName>
    </submittedName>
</protein>
<keyword evidence="1" id="KW-0812">Transmembrane</keyword>